<proteinExistence type="predicted"/>
<feature type="region of interest" description="Disordered" evidence="6">
    <location>
        <begin position="790"/>
        <end position="830"/>
    </location>
</feature>
<dbReference type="PANTHER" id="PTHR30619">
    <property type="entry name" value="DNA INTERNALIZATION/COMPETENCE PROTEIN COMEC/REC2"/>
    <property type="match status" value="1"/>
</dbReference>
<feature type="compositionally biased region" description="Basic residues" evidence="6">
    <location>
        <begin position="806"/>
        <end position="817"/>
    </location>
</feature>
<dbReference type="InterPro" id="IPR001279">
    <property type="entry name" value="Metallo-B-lactamas"/>
</dbReference>
<name>A0A2T4UVP6_9MICO</name>
<feature type="transmembrane region" description="Helical" evidence="7">
    <location>
        <begin position="62"/>
        <end position="83"/>
    </location>
</feature>
<feature type="domain" description="Metallo-beta-lactamase" evidence="8">
    <location>
        <begin position="531"/>
        <end position="697"/>
    </location>
</feature>
<gene>
    <name evidence="9" type="ORF">C1I63_12595</name>
</gene>
<dbReference type="InterPro" id="IPR004477">
    <property type="entry name" value="ComEC_N"/>
</dbReference>
<evidence type="ECO:0000256" key="4">
    <source>
        <dbReference type="ARBA" id="ARBA00022989"/>
    </source>
</evidence>
<sequence length="830" mass="85212">MRAADLRLLPVAVLTWTAAALSGLLPVSIVLKAGPGILLAAWAAVALLLVLLVLLAGRRTLLAVLAVPAAGAALAITAVVLSAPGAHPEPLVEAAERRTRIALEIRVETAARPLATGGVWFDAVALSIDAEEIAAPVRVFLAEPGGRVPVGSELLLEARADGGPRDPVGERTLVTASGILDRSAPTGIAAVAEVLRSSFLERTAVLGGDVAGLLPGLATGDTTALTADLEEDMRTASLTHLTAVSGANCAVVVVAGWLLASLLGVNRLLRTLSALLALAAFVVLVTPEPSVVRAATMATVVLLARLGRRSGAAVPALLASVVLLVIADPAIAGKLGFVLSVLATAGLLLLAEPIARRLGEVLPRPLALVLAVPTAAQLACQPVVLLVDPTVPVYGVLANLLAEPAAPLATGLGLIGCLLAPWWPWGADAAIRFAAVPTWWIASIARAVSSWPMPRLAWWPGLAGVLALTVLTVLALLLLTRTRRLAVLRRTVAAVLAALLAGTAATGVATPLLRSGSVPQDWRVAMCDVGQGDAILLRGDGGVLLVDTGPLPERLDACLSLLGVDRISMLVLTHYDLDHVGGLEAAAHRVDSALVGPSAEIGDERDRSVLRDAGAEVRETEQGEEGALGSLRWRVLWPERGSSLRGNAASVTLRVDIGPDSVGGPLSIALLGDLGAEEQGRLARLPIGPVDVVKVAHHGSADQAPALFDALDAGAGLVSVGADNDYGHPAPSLLSLLAGRGVEALRSDVEGTVVLASRSDGIAVWASGPTAVPAASGGHGQTVGWRALDRAGDGRTTAWQAEPPRARRRRPRRRRSRSSPGTRRGPPPSS</sequence>
<dbReference type="Proteomes" id="UP000241085">
    <property type="component" value="Unassembled WGS sequence"/>
</dbReference>
<evidence type="ECO:0000256" key="3">
    <source>
        <dbReference type="ARBA" id="ARBA00022692"/>
    </source>
</evidence>
<feature type="transmembrane region" description="Helical" evidence="7">
    <location>
        <begin position="457"/>
        <end position="479"/>
    </location>
</feature>
<keyword evidence="4 7" id="KW-1133">Transmembrane helix</keyword>
<dbReference type="SUPFAM" id="SSF56281">
    <property type="entry name" value="Metallo-hydrolase/oxidoreductase"/>
    <property type="match status" value="1"/>
</dbReference>
<dbReference type="GO" id="GO:0005886">
    <property type="term" value="C:plasma membrane"/>
    <property type="evidence" value="ECO:0007669"/>
    <property type="project" value="UniProtKB-SubCell"/>
</dbReference>
<feature type="transmembrane region" description="Helical" evidence="7">
    <location>
        <begin position="491"/>
        <end position="513"/>
    </location>
</feature>
<feature type="transmembrane region" description="Helical" evidence="7">
    <location>
        <begin position="314"/>
        <end position="331"/>
    </location>
</feature>
<evidence type="ECO:0000256" key="2">
    <source>
        <dbReference type="ARBA" id="ARBA00022475"/>
    </source>
</evidence>
<feature type="transmembrane region" description="Helical" evidence="7">
    <location>
        <begin position="36"/>
        <end position="55"/>
    </location>
</feature>
<evidence type="ECO:0000256" key="6">
    <source>
        <dbReference type="SAM" id="MobiDB-lite"/>
    </source>
</evidence>
<dbReference type="InterPro" id="IPR036866">
    <property type="entry name" value="RibonucZ/Hydroxyglut_hydro"/>
</dbReference>
<feature type="transmembrane region" description="Helical" evidence="7">
    <location>
        <begin position="337"/>
        <end position="354"/>
    </location>
</feature>
<keyword evidence="10" id="KW-1185">Reference proteome</keyword>
<dbReference type="Pfam" id="PF00753">
    <property type="entry name" value="Lactamase_B"/>
    <property type="match status" value="1"/>
</dbReference>
<dbReference type="Pfam" id="PF03772">
    <property type="entry name" value="Competence"/>
    <property type="match status" value="1"/>
</dbReference>
<accession>A0A2T4UVP6</accession>
<evidence type="ECO:0000256" key="1">
    <source>
        <dbReference type="ARBA" id="ARBA00004651"/>
    </source>
</evidence>
<dbReference type="CDD" id="cd07731">
    <property type="entry name" value="ComA-like_MBL-fold"/>
    <property type="match status" value="1"/>
</dbReference>
<evidence type="ECO:0000313" key="9">
    <source>
        <dbReference type="EMBL" id="PTL73595.1"/>
    </source>
</evidence>
<evidence type="ECO:0000256" key="7">
    <source>
        <dbReference type="SAM" id="Phobius"/>
    </source>
</evidence>
<comment type="caution">
    <text evidence="9">The sequence shown here is derived from an EMBL/GenBank/DDBJ whole genome shotgun (WGS) entry which is preliminary data.</text>
</comment>
<protein>
    <submittedName>
        <fullName evidence="9">Competence protein ComEC</fullName>
    </submittedName>
</protein>
<dbReference type="EMBL" id="PZPL01000001">
    <property type="protein sequence ID" value="PTL73595.1"/>
    <property type="molecule type" value="Genomic_DNA"/>
</dbReference>
<keyword evidence="5 7" id="KW-0472">Membrane</keyword>
<dbReference type="RefSeq" id="WP_107575004.1">
    <property type="nucleotide sequence ID" value="NZ_PZPL01000001.1"/>
</dbReference>
<evidence type="ECO:0000259" key="8">
    <source>
        <dbReference type="SMART" id="SM00849"/>
    </source>
</evidence>
<dbReference type="InterPro" id="IPR035681">
    <property type="entry name" value="ComA-like_MBL"/>
</dbReference>
<dbReference type="SMART" id="SM00849">
    <property type="entry name" value="Lactamase_B"/>
    <property type="match status" value="1"/>
</dbReference>
<keyword evidence="2" id="KW-1003">Cell membrane</keyword>
<feature type="transmembrane region" description="Helical" evidence="7">
    <location>
        <begin position="366"/>
        <end position="385"/>
    </location>
</feature>
<evidence type="ECO:0000313" key="10">
    <source>
        <dbReference type="Proteomes" id="UP000241085"/>
    </source>
</evidence>
<dbReference type="NCBIfam" id="TIGR00360">
    <property type="entry name" value="ComEC_N-term"/>
    <property type="match status" value="1"/>
</dbReference>
<dbReference type="AlphaFoldDB" id="A0A2T4UVP6"/>
<keyword evidence="3 7" id="KW-0812">Transmembrane</keyword>
<reference evidence="9 10" key="1">
    <citation type="submission" date="2018-03" db="EMBL/GenBank/DDBJ databases">
        <title>Bacteriophage NCPPB3778 and a type I-E CRISPR drive the evolution of the US Biological Select Agent, Rathayibacter toxicus.</title>
        <authorList>
            <person name="Davis E.W.II."/>
            <person name="Tabima J.F."/>
            <person name="Weisberg A.J."/>
            <person name="Dantas Lopes L."/>
            <person name="Wiseman M.S."/>
            <person name="Wiseman M.S."/>
            <person name="Pupko T."/>
            <person name="Belcher M.S."/>
            <person name="Sechler A.J."/>
            <person name="Tancos M.A."/>
            <person name="Schroeder B.K."/>
            <person name="Murray T.D."/>
            <person name="Luster D.G."/>
            <person name="Schneider W.L."/>
            <person name="Rogers E."/>
            <person name="Andreote F.D."/>
            <person name="Grunwald N.J."/>
            <person name="Putnam M.L."/>
            <person name="Chang J.H."/>
        </authorList>
    </citation>
    <scope>NUCLEOTIDE SEQUENCE [LARGE SCALE GENOMIC DNA]</scope>
    <source>
        <strain evidence="9 10">DSM 15933</strain>
    </source>
</reference>
<feature type="transmembrane region" description="Helical" evidence="7">
    <location>
        <begin position="267"/>
        <end position="285"/>
    </location>
</feature>
<evidence type="ECO:0000256" key="5">
    <source>
        <dbReference type="ARBA" id="ARBA00023136"/>
    </source>
</evidence>
<organism evidence="9 10">
    <name type="scientific">Rathayibacter caricis DSM 15933</name>
    <dbReference type="NCBI Taxonomy" id="1328867"/>
    <lineage>
        <taxon>Bacteria</taxon>
        <taxon>Bacillati</taxon>
        <taxon>Actinomycetota</taxon>
        <taxon>Actinomycetes</taxon>
        <taxon>Micrococcales</taxon>
        <taxon>Microbacteriaceae</taxon>
        <taxon>Rathayibacter</taxon>
    </lineage>
</organism>
<comment type="subcellular location">
    <subcellularLocation>
        <location evidence="1">Cell membrane</location>
        <topology evidence="1">Multi-pass membrane protein</topology>
    </subcellularLocation>
</comment>
<dbReference type="InterPro" id="IPR052159">
    <property type="entry name" value="Competence_DNA_uptake"/>
</dbReference>
<feature type="transmembrane region" description="Helical" evidence="7">
    <location>
        <begin position="238"/>
        <end position="260"/>
    </location>
</feature>
<feature type="transmembrane region" description="Helical" evidence="7">
    <location>
        <begin position="405"/>
        <end position="423"/>
    </location>
</feature>
<dbReference type="PANTHER" id="PTHR30619:SF1">
    <property type="entry name" value="RECOMBINATION PROTEIN 2"/>
    <property type="match status" value="1"/>
</dbReference>
<dbReference type="Gene3D" id="3.60.15.10">
    <property type="entry name" value="Ribonuclease Z/Hydroxyacylglutathione hydrolase-like"/>
    <property type="match status" value="1"/>
</dbReference>